<protein>
    <submittedName>
        <fullName evidence="1">Unannotated protein</fullName>
    </submittedName>
</protein>
<accession>A0A6J6WZN3</accession>
<sequence length="31" mass="3374">MTLVEMTAKITALVETVGIFFTSADLPSCKR</sequence>
<gene>
    <name evidence="1" type="ORF">UFOPK2880_01858</name>
    <name evidence="2" type="ORF">UFOPK4134_01723</name>
</gene>
<dbReference type="AlphaFoldDB" id="A0A6J6WZN3"/>
<evidence type="ECO:0000313" key="1">
    <source>
        <dbReference type="EMBL" id="CAB4788418.1"/>
    </source>
</evidence>
<dbReference type="EMBL" id="CAEZZP010000185">
    <property type="protein sequence ID" value="CAB4788418.1"/>
    <property type="molecule type" value="Genomic_DNA"/>
</dbReference>
<organism evidence="1">
    <name type="scientific">freshwater metagenome</name>
    <dbReference type="NCBI Taxonomy" id="449393"/>
    <lineage>
        <taxon>unclassified sequences</taxon>
        <taxon>metagenomes</taxon>
        <taxon>ecological metagenomes</taxon>
    </lineage>
</organism>
<reference evidence="1" key="1">
    <citation type="submission" date="2020-05" db="EMBL/GenBank/DDBJ databases">
        <authorList>
            <person name="Chiriac C."/>
            <person name="Salcher M."/>
            <person name="Ghai R."/>
            <person name="Kavagutti S V."/>
        </authorList>
    </citation>
    <scope>NUCLEOTIDE SEQUENCE</scope>
</reference>
<dbReference type="EMBL" id="CAFBPS010000196">
    <property type="protein sequence ID" value="CAB5037202.1"/>
    <property type="molecule type" value="Genomic_DNA"/>
</dbReference>
<evidence type="ECO:0000313" key="2">
    <source>
        <dbReference type="EMBL" id="CAB5037202.1"/>
    </source>
</evidence>
<proteinExistence type="predicted"/>
<name>A0A6J6WZN3_9ZZZZ</name>